<reference evidence="3" key="1">
    <citation type="submission" date="2016-10" db="EMBL/GenBank/DDBJ databases">
        <authorList>
            <person name="Varghese N."/>
            <person name="Submissions S."/>
        </authorList>
    </citation>
    <scope>NUCLEOTIDE SEQUENCE [LARGE SCALE GENOMIC DNA]</scope>
    <source>
        <strain evidence="3">DSM 25157</strain>
    </source>
</reference>
<dbReference type="Proteomes" id="UP000199002">
    <property type="component" value="Unassembled WGS sequence"/>
</dbReference>
<keyword evidence="3" id="KW-1185">Reference proteome</keyword>
<evidence type="ECO:0000313" key="3">
    <source>
        <dbReference type="Proteomes" id="UP000199002"/>
    </source>
</evidence>
<proteinExistence type="predicted"/>
<feature type="transmembrane region" description="Helical" evidence="1">
    <location>
        <begin position="344"/>
        <end position="363"/>
    </location>
</feature>
<dbReference type="GeneID" id="34233064"/>
<evidence type="ECO:0000313" key="2">
    <source>
        <dbReference type="EMBL" id="SEA14446.1"/>
    </source>
</evidence>
<evidence type="ECO:0008006" key="4">
    <source>
        <dbReference type="Google" id="ProtNLM"/>
    </source>
</evidence>
<protein>
    <recommendedName>
        <fullName evidence="4">Chain length determinant protein</fullName>
    </recommendedName>
</protein>
<name>A0A1H3YSC7_9BURK</name>
<keyword evidence="1" id="KW-1133">Transmembrane helix</keyword>
<dbReference type="EMBL" id="FNQJ01000006">
    <property type="protein sequence ID" value="SEA14446.1"/>
    <property type="molecule type" value="Genomic_DNA"/>
</dbReference>
<organism evidence="2 3">
    <name type="scientific">Acidovorax soli</name>
    <dbReference type="NCBI Taxonomy" id="592050"/>
    <lineage>
        <taxon>Bacteria</taxon>
        <taxon>Pseudomonadati</taxon>
        <taxon>Pseudomonadota</taxon>
        <taxon>Betaproteobacteria</taxon>
        <taxon>Burkholderiales</taxon>
        <taxon>Comamonadaceae</taxon>
        <taxon>Acidovorax</taxon>
    </lineage>
</organism>
<keyword evidence="1" id="KW-0812">Transmembrane</keyword>
<gene>
    <name evidence="2" type="ORF">SAMN05421875_10635</name>
</gene>
<dbReference type="STRING" id="592050.SAMN05421875_10635"/>
<dbReference type="AlphaFoldDB" id="A0A1H3YSC7"/>
<keyword evidence="1" id="KW-0472">Membrane</keyword>
<evidence type="ECO:0000256" key="1">
    <source>
        <dbReference type="SAM" id="Phobius"/>
    </source>
</evidence>
<sequence>MRKKVVAVLVAIVVGAGVGAALGYGPLLRYKSEGVLSMEIGTAEYKRFAELAVDGHTMQQYVGVVPPPGLEPSQVEKLVRDMPRGEWLMPVPKVSKVDAKQLPDILLQVEQEREKALLSRDGAKASVYLGVQLGYSAPDPRQAADVAGWLGAYFKDVATRETVRELVSRWAADNRQFSDRALERKLKYEFDIEQAQNRVAALKKIMASYPDAARRESQQVVDVRKDNEKFMSPVAQLVGTESEMIDIREKLQRLGREMEQQAFAKALITDAQAELGKARSGSESVLKLADVIVRFSKEANTEAQREKLSSLAADMSSISARFLSQAQFIAQPSVPSRPERPRPLMVIALAAVLAGVLAALFAWRDALVQLLREPQGPKA</sequence>
<accession>A0A1H3YSC7</accession>
<dbReference type="RefSeq" id="WP_092697585.1">
    <property type="nucleotide sequence ID" value="NZ_CAXIQL010000032.1"/>
</dbReference>